<feature type="non-terminal residue" evidence="1">
    <location>
        <position position="1"/>
    </location>
</feature>
<keyword evidence="2" id="KW-1185">Reference proteome</keyword>
<proteinExistence type="predicted"/>
<organism evidence="1 2">
    <name type="scientific">Nibea albiflora</name>
    <name type="common">Yellow drum</name>
    <name type="synonym">Corvina albiflora</name>
    <dbReference type="NCBI Taxonomy" id="240163"/>
    <lineage>
        <taxon>Eukaryota</taxon>
        <taxon>Metazoa</taxon>
        <taxon>Chordata</taxon>
        <taxon>Craniata</taxon>
        <taxon>Vertebrata</taxon>
        <taxon>Euteleostomi</taxon>
        <taxon>Actinopterygii</taxon>
        <taxon>Neopterygii</taxon>
        <taxon>Teleostei</taxon>
        <taxon>Neoteleostei</taxon>
        <taxon>Acanthomorphata</taxon>
        <taxon>Eupercaria</taxon>
        <taxon>Sciaenidae</taxon>
        <taxon>Nibea</taxon>
    </lineage>
</organism>
<comment type="caution">
    <text evidence="1">The sequence shown here is derived from an EMBL/GenBank/DDBJ whole genome shotgun (WGS) entry which is preliminary data.</text>
</comment>
<protein>
    <submittedName>
        <fullName evidence="1">F-box only protein 39</fullName>
    </submittedName>
</protein>
<evidence type="ECO:0000313" key="2">
    <source>
        <dbReference type="Proteomes" id="UP000805704"/>
    </source>
</evidence>
<accession>A0ACB7F2A9</accession>
<gene>
    <name evidence="1" type="primary">FBXO39</name>
    <name evidence="1" type="ORF">GBF38_019836</name>
</gene>
<dbReference type="Proteomes" id="UP000805704">
    <property type="component" value="Chromosome 19"/>
</dbReference>
<dbReference type="EMBL" id="CM024807">
    <property type="protein sequence ID" value="KAG8008603.1"/>
    <property type="molecule type" value="Genomic_DNA"/>
</dbReference>
<evidence type="ECO:0000313" key="1">
    <source>
        <dbReference type="EMBL" id="KAG8008603.1"/>
    </source>
</evidence>
<sequence>QEPEEDDRADNGPCDGEEDSDPLAPAPSSGQKVTYQTDPRPHFGVAWSSHSTCRPLWGSEGPCWGRRTQAVSDQTRTCPHCHLGLPPDTLRWHEFSGRMSKYRRAECYSAVLYVRSMGSYLERLQVFVYPPHKTSRAQRLKQAINELLTELLSVRAPLRSFSLVGLELDRCCWSLVHKNSIIRDLCNFFSKCLTLTSVCLNDMRNNMHDGLEVISAMSHTQCQHYPRANISSLELKGFFSSIMPAYRSSVSHPFFHLHGLTNLSLNYSCLTNDLLTVLQHGQPLQRHYYRKEKTLQTFALYCTLSDLHQQPVSGDLWASLASRCSNLKVKLTVDQVVNNNQLARILLPEIPLTEYTMTAFYTPDPDSSAKPLLSDMLPQYRHSLQYLFLDLTSNEPLDEELLHLVRVCERLEQLTVWAFLEIRTVDRLLHIRLTERNSLNTIRMRIYSLDDDIREQEDQLEKILSSYLLLPRKLELFAIVYPFIDT</sequence>
<name>A0ACB7F2A9_NIBAL</name>
<reference evidence="1" key="1">
    <citation type="submission" date="2020-04" db="EMBL/GenBank/DDBJ databases">
        <title>A chromosome-scale assembly and high-density genetic map of the yellow drum (Nibea albiflora) genome.</title>
        <authorList>
            <person name="Xu D."/>
            <person name="Zhang W."/>
            <person name="Chen R."/>
            <person name="Tan P."/>
            <person name="Wang L."/>
            <person name="Song H."/>
            <person name="Tian L."/>
            <person name="Zhu Q."/>
            <person name="Wang B."/>
        </authorList>
    </citation>
    <scope>NUCLEOTIDE SEQUENCE</scope>
    <source>
        <strain evidence="1">ZJHYS-2018</strain>
    </source>
</reference>